<sequence length="89" mass="10466">MQSSTHKGDGDGNPKSARCHLAEYYDDPGHVQKRKLNWSKFYSNQENVSWTRQRWASVLFTDESRITLERFETSADLREQHQIPSIQHC</sequence>
<evidence type="ECO:0000313" key="1">
    <source>
        <dbReference type="EMBL" id="GIY66569.1"/>
    </source>
</evidence>
<accession>A0AAV4V9J0</accession>
<reference evidence="1 2" key="1">
    <citation type="submission" date="2021-06" db="EMBL/GenBank/DDBJ databases">
        <title>Caerostris extrusa draft genome.</title>
        <authorList>
            <person name="Kono N."/>
            <person name="Arakawa K."/>
        </authorList>
    </citation>
    <scope>NUCLEOTIDE SEQUENCE [LARGE SCALE GENOMIC DNA]</scope>
</reference>
<dbReference type="AlphaFoldDB" id="A0AAV4V9J0"/>
<evidence type="ECO:0000313" key="2">
    <source>
        <dbReference type="Proteomes" id="UP001054945"/>
    </source>
</evidence>
<evidence type="ECO:0008006" key="3">
    <source>
        <dbReference type="Google" id="ProtNLM"/>
    </source>
</evidence>
<name>A0AAV4V9J0_CAEEX</name>
<proteinExistence type="predicted"/>
<dbReference type="EMBL" id="BPLR01014133">
    <property type="protein sequence ID" value="GIY66569.1"/>
    <property type="molecule type" value="Genomic_DNA"/>
</dbReference>
<comment type="caution">
    <text evidence="1">The sequence shown here is derived from an EMBL/GenBank/DDBJ whole genome shotgun (WGS) entry which is preliminary data.</text>
</comment>
<keyword evidence="2" id="KW-1185">Reference proteome</keyword>
<organism evidence="1 2">
    <name type="scientific">Caerostris extrusa</name>
    <name type="common">Bark spider</name>
    <name type="synonym">Caerostris bankana</name>
    <dbReference type="NCBI Taxonomy" id="172846"/>
    <lineage>
        <taxon>Eukaryota</taxon>
        <taxon>Metazoa</taxon>
        <taxon>Ecdysozoa</taxon>
        <taxon>Arthropoda</taxon>
        <taxon>Chelicerata</taxon>
        <taxon>Arachnida</taxon>
        <taxon>Araneae</taxon>
        <taxon>Araneomorphae</taxon>
        <taxon>Entelegynae</taxon>
        <taxon>Araneoidea</taxon>
        <taxon>Araneidae</taxon>
        <taxon>Caerostris</taxon>
    </lineage>
</organism>
<protein>
    <recommendedName>
        <fullName evidence="3">Transposase</fullName>
    </recommendedName>
</protein>
<dbReference type="Proteomes" id="UP001054945">
    <property type="component" value="Unassembled WGS sequence"/>
</dbReference>
<gene>
    <name evidence="1" type="ORF">CEXT_721171</name>
</gene>